<evidence type="ECO:0000313" key="4">
    <source>
        <dbReference type="EMBL" id="OAF59561.1"/>
    </source>
</evidence>
<dbReference type="AlphaFoldDB" id="A0A177AE67"/>
<evidence type="ECO:0000256" key="2">
    <source>
        <dbReference type="SAM" id="MobiDB-lite"/>
    </source>
</evidence>
<dbReference type="eggNOG" id="ENOG502RVCP">
    <property type="taxonomic scope" value="Eukaryota"/>
</dbReference>
<dbReference type="Gene3D" id="3.60.130.10">
    <property type="entry name" value="Clavaminate synthase-like"/>
    <property type="match status" value="1"/>
</dbReference>
<name>A0A177AE67_9PEZI</name>
<feature type="region of interest" description="Disordered" evidence="2">
    <location>
        <begin position="1"/>
        <end position="22"/>
    </location>
</feature>
<dbReference type="InterPro" id="IPR042098">
    <property type="entry name" value="TauD-like_sf"/>
</dbReference>
<dbReference type="GeneID" id="36286900"/>
<feature type="domain" description="TauD/TfdA-like" evidence="3">
    <location>
        <begin position="75"/>
        <end position="306"/>
    </location>
</feature>
<keyword evidence="1" id="KW-0560">Oxidoreductase</keyword>
<dbReference type="PANTHER" id="PTHR10696">
    <property type="entry name" value="GAMMA-BUTYROBETAINE HYDROXYLASE-RELATED"/>
    <property type="match status" value="1"/>
</dbReference>
<dbReference type="VEuPathDB" id="FungiDB:GMDG_06242"/>
<dbReference type="GO" id="GO:0016491">
    <property type="term" value="F:oxidoreductase activity"/>
    <property type="evidence" value="ECO:0007669"/>
    <property type="project" value="UniProtKB-KW"/>
</dbReference>
<reference evidence="4" key="1">
    <citation type="submission" date="2016-03" db="EMBL/GenBank/DDBJ databases">
        <title>Updated assembly of Pseudogymnoascus destructans, the fungus causing white-nose syndrome of bats.</title>
        <authorList>
            <person name="Palmer J.M."/>
            <person name="Drees K.P."/>
            <person name="Foster J.T."/>
            <person name="Lindner D.L."/>
        </authorList>
    </citation>
    <scope>NUCLEOTIDE SEQUENCE [LARGE SCALE GENOMIC DNA]</scope>
    <source>
        <strain evidence="4">20631-21</strain>
    </source>
</reference>
<organism evidence="4">
    <name type="scientific">Pseudogymnoascus destructans</name>
    <dbReference type="NCBI Taxonomy" id="655981"/>
    <lineage>
        <taxon>Eukaryota</taxon>
        <taxon>Fungi</taxon>
        <taxon>Dikarya</taxon>
        <taxon>Ascomycota</taxon>
        <taxon>Pezizomycotina</taxon>
        <taxon>Leotiomycetes</taxon>
        <taxon>Thelebolales</taxon>
        <taxon>Thelebolaceae</taxon>
        <taxon>Pseudogymnoascus</taxon>
    </lineage>
</organism>
<dbReference type="PANTHER" id="PTHR10696:SF49">
    <property type="entry name" value="TAUD_TFDA-LIKE DOMAIN-CONTAINING PROTEIN"/>
    <property type="match status" value="1"/>
</dbReference>
<dbReference type="InterPro" id="IPR003819">
    <property type="entry name" value="TauD/TfdA-like"/>
</dbReference>
<gene>
    <name evidence="4" type="ORF">VC83_03826</name>
</gene>
<dbReference type="OrthoDB" id="3437710at2759"/>
<proteinExistence type="predicted"/>
<dbReference type="EMBL" id="KV441393">
    <property type="protein sequence ID" value="OAF59561.1"/>
    <property type="molecule type" value="Genomic_DNA"/>
</dbReference>
<sequence length="380" mass="42046">MALVHPTLPPSTTSPSEPYDLPPSFPSSISSPLAWTGADLADESYIYHLTPAYLSEIKYALAVFKSHNLNGDLATPATFPLPTLGPKLRLLSNELYGGRGVCLIRGLTPEMYEPEEEMVVFMGVQSYMARGKGRQDGRGNMIVHITPSEYDAKHSRHSMDSLPFHTEATGDILAWQTRAAAAEGGKFIVASAYTAYNLLAATCPEVIHTLAKPDWPFAYPTLHHRRILYYHASNLLINFSPSALLSTPSHPRAPHLPSLTPSQLSALNALQAVARATELHITTKAGDLHFVNNLAIMHRRSAFSASTTKAVGEVDGGMEGGEIEPKRHLVRMRLRCPEKGWEIPRELAPAWEEAFGEEGEREWHLFPMPEGYFPLRKYPE</sequence>
<evidence type="ECO:0000256" key="1">
    <source>
        <dbReference type="ARBA" id="ARBA00023002"/>
    </source>
</evidence>
<dbReference type="InterPro" id="IPR050411">
    <property type="entry name" value="AlphaKG_dependent_hydroxylases"/>
</dbReference>
<dbReference type="SUPFAM" id="SSF51197">
    <property type="entry name" value="Clavaminate synthase-like"/>
    <property type="match status" value="1"/>
</dbReference>
<protein>
    <recommendedName>
        <fullName evidence="3">TauD/TfdA-like domain-containing protein</fullName>
    </recommendedName>
</protein>
<evidence type="ECO:0000259" key="3">
    <source>
        <dbReference type="Pfam" id="PF02668"/>
    </source>
</evidence>
<accession>A0A177AE67</accession>
<dbReference type="Proteomes" id="UP000077154">
    <property type="component" value="Unassembled WGS sequence"/>
</dbReference>
<dbReference type="Pfam" id="PF02668">
    <property type="entry name" value="TauD"/>
    <property type="match status" value="1"/>
</dbReference>
<dbReference type="RefSeq" id="XP_024324844.1">
    <property type="nucleotide sequence ID" value="XM_024467468.1"/>
</dbReference>